<dbReference type="OMA" id="CVHHESP"/>
<dbReference type="HOGENOM" id="CLU_2624221_0_0_1"/>
<protein>
    <submittedName>
        <fullName evidence="1">Uncharacterized protein</fullName>
    </submittedName>
</protein>
<feature type="non-terminal residue" evidence="1">
    <location>
        <position position="1"/>
    </location>
</feature>
<gene>
    <name evidence="1" type="ORF">FL82_17153</name>
</gene>
<keyword evidence="2" id="KW-1185">Reference proteome</keyword>
<organism evidence="1 2">
    <name type="scientific">Caenorhabditis remanei</name>
    <name type="common">Caenorhabditis vulgaris</name>
    <dbReference type="NCBI Taxonomy" id="31234"/>
    <lineage>
        <taxon>Eukaryota</taxon>
        <taxon>Metazoa</taxon>
        <taxon>Ecdysozoa</taxon>
        <taxon>Nematoda</taxon>
        <taxon>Chromadorea</taxon>
        <taxon>Rhabditida</taxon>
        <taxon>Rhabditina</taxon>
        <taxon>Rhabditomorpha</taxon>
        <taxon>Rhabditoidea</taxon>
        <taxon>Rhabditidae</taxon>
        <taxon>Peloderinae</taxon>
        <taxon>Caenorhabditis</taxon>
    </lineage>
</organism>
<accession>A0A260Z5Q0</accession>
<dbReference type="EMBL" id="NMWX01000309">
    <property type="protein sequence ID" value="OZF81006.1"/>
    <property type="molecule type" value="Genomic_DNA"/>
</dbReference>
<proteinExistence type="predicted"/>
<name>A0A260Z5Q0_CAERE</name>
<reference evidence="1" key="1">
    <citation type="submission" date="2017-08" db="EMBL/GenBank/DDBJ databases">
        <authorList>
            <person name="de Groot N.N."/>
        </authorList>
    </citation>
    <scope>NUCLEOTIDE SEQUENCE [LARGE SCALE GENOMIC DNA]</scope>
    <source>
        <strain evidence="1">PX439</strain>
    </source>
</reference>
<dbReference type="eggNOG" id="ENOG502TIN9">
    <property type="taxonomic scope" value="Eukaryota"/>
</dbReference>
<dbReference type="OrthoDB" id="5797631at2759"/>
<dbReference type="Proteomes" id="UP000216624">
    <property type="component" value="Unassembled WGS sequence"/>
</dbReference>
<evidence type="ECO:0000313" key="2">
    <source>
        <dbReference type="Proteomes" id="UP000216624"/>
    </source>
</evidence>
<sequence>MTTSLLSRMQIDRNLRRSTEHVEIVPQETCVHHESPESVLTECATMSTSTHTTIIPTSSSVSKSATVVSPRRASEIPGHSVTNK</sequence>
<comment type="caution">
    <text evidence="1">The sequence shown here is derived from an EMBL/GenBank/DDBJ whole genome shotgun (WGS) entry which is preliminary data.</text>
</comment>
<evidence type="ECO:0000313" key="1">
    <source>
        <dbReference type="EMBL" id="OZF81006.1"/>
    </source>
</evidence>